<evidence type="ECO:0000313" key="3">
    <source>
        <dbReference type="Proteomes" id="UP000521199"/>
    </source>
</evidence>
<accession>A0A7W8FZQ1</accession>
<feature type="chain" id="PRO_5031261853" description="DUF1615 domain-containing protein" evidence="1">
    <location>
        <begin position="29"/>
        <end position="382"/>
    </location>
</feature>
<evidence type="ECO:0008006" key="4">
    <source>
        <dbReference type="Google" id="ProtNLM"/>
    </source>
</evidence>
<keyword evidence="1" id="KW-0732">Signal</keyword>
<name>A0A7W8FZQ1_9GAMM</name>
<dbReference type="PROSITE" id="PS51257">
    <property type="entry name" value="PROKAR_LIPOPROTEIN"/>
    <property type="match status" value="1"/>
</dbReference>
<dbReference type="EMBL" id="JACHHP010000003">
    <property type="protein sequence ID" value="MBB5208356.1"/>
    <property type="molecule type" value="Genomic_DNA"/>
</dbReference>
<organism evidence="2 3">
    <name type="scientific">Chiayiivirga flava</name>
    <dbReference type="NCBI Taxonomy" id="659595"/>
    <lineage>
        <taxon>Bacteria</taxon>
        <taxon>Pseudomonadati</taxon>
        <taxon>Pseudomonadota</taxon>
        <taxon>Gammaproteobacteria</taxon>
        <taxon>Lysobacterales</taxon>
        <taxon>Lysobacteraceae</taxon>
        <taxon>Chiayiivirga</taxon>
    </lineage>
</organism>
<proteinExistence type="predicted"/>
<gene>
    <name evidence="2" type="ORF">HNQ52_001898</name>
</gene>
<protein>
    <recommendedName>
        <fullName evidence="4">DUF1615 domain-containing protein</fullName>
    </recommendedName>
</protein>
<sequence length="382" mass="41662">MSAPANKPMPRYAVAVRVIALASLLVLAACATSPPKPPLREPSDVRAQLETLLPADLRDRSGWATDIQSAFQLLDIPPSTENLCAALAVTQQESTFTADPVVPDLARIARAEIDRRAASLKIPALVVAAALRLDSGDGRSYAERIAAVRTERELSELFEQFIGRVPLGQRLFGGANPVHTGGPMQVSIAFAQRHADEHGYPYASATSIRREVFTRRGGMYFGIAHLLGYPNSYTRHLYRFADFNAGWYASRNAAFQAAVTAVSGVPLALDGDLILHERGFGGARVGATEAAVRSLAPQLGMSERAIRRALALGDRHAFETTDLYERVFALADARSATPLPRAVLPRITLESPKITRRLTTAWFANRVQERYQRCVNRAFAAM</sequence>
<dbReference type="Pfam" id="PF07759">
    <property type="entry name" value="DUF1615"/>
    <property type="match status" value="1"/>
</dbReference>
<dbReference type="AlphaFoldDB" id="A0A7W8FZQ1"/>
<dbReference type="InterPro" id="IPR011673">
    <property type="entry name" value="DUF1615"/>
</dbReference>
<reference evidence="2 3" key="1">
    <citation type="submission" date="2020-08" db="EMBL/GenBank/DDBJ databases">
        <title>Genomic Encyclopedia of Type Strains, Phase IV (KMG-IV): sequencing the most valuable type-strain genomes for metagenomic binning, comparative biology and taxonomic classification.</title>
        <authorList>
            <person name="Goeker M."/>
        </authorList>
    </citation>
    <scope>NUCLEOTIDE SEQUENCE [LARGE SCALE GENOMIC DNA]</scope>
    <source>
        <strain evidence="2 3">DSM 24163</strain>
    </source>
</reference>
<dbReference type="RefSeq" id="WP_183960891.1">
    <property type="nucleotide sequence ID" value="NZ_JACHHP010000003.1"/>
</dbReference>
<keyword evidence="3" id="KW-1185">Reference proteome</keyword>
<evidence type="ECO:0000313" key="2">
    <source>
        <dbReference type="EMBL" id="MBB5208356.1"/>
    </source>
</evidence>
<comment type="caution">
    <text evidence="2">The sequence shown here is derived from an EMBL/GenBank/DDBJ whole genome shotgun (WGS) entry which is preliminary data.</text>
</comment>
<feature type="signal peptide" evidence="1">
    <location>
        <begin position="1"/>
        <end position="28"/>
    </location>
</feature>
<evidence type="ECO:0000256" key="1">
    <source>
        <dbReference type="SAM" id="SignalP"/>
    </source>
</evidence>
<dbReference type="Proteomes" id="UP000521199">
    <property type="component" value="Unassembled WGS sequence"/>
</dbReference>